<dbReference type="InterPro" id="IPR033906">
    <property type="entry name" value="Lipase_N"/>
</dbReference>
<name>A0AAV2HXB7_LYMST</name>
<sequence>MEWQAFILAVMVMVVDMKTLEPENQIEKRAVVCYDNYGCFASEGPFGISAERPLVLTPQSPDKVGVVFKLYTREYKTTSQDLQAIHVSNAATTLSHFKARPTKILVHGFLDNPALTSWQKDLKDQYLKFADYNVIIVDWSKGNLPPYTQATANTRIVGAGIALLVKELIKSKGVTAADFHIIGHSLGSHISGYAGERIPGLGRITGLDPAGPYFENTDPVVRLDPSDAVFVDAIHSDGEKNLIPVVTFVHLGLGMKQAVGHLDFYPNLGRDQPGCTRNPFTNIAEWGLIQGTTEVVACNHFRSVHFFIESVNSPCPFMGYVCNNEADFSSGKCNECGVTGCAFMGAHADRSIPPRNTHRHVYMSTASHQPFCQFHMDITVKLSSGTGQIERGQLSAVFTGEKGTTTKIQLNSSPIDFNIGSVHHFNVATPSDIGNIRSVTLSFNHVAPLLNPFQWNLLGLRDPKLYIDEIDVDRQEANVKSRLCGSGITVETDKSIVLNKSC</sequence>
<dbReference type="GO" id="GO:0046872">
    <property type="term" value="F:metal ion binding"/>
    <property type="evidence" value="ECO:0007669"/>
    <property type="project" value="UniProtKB-KW"/>
</dbReference>
<dbReference type="FunFam" id="3.40.50.1820:FF:000033">
    <property type="entry name" value="Pancreatic triacylglycerol lipase"/>
    <property type="match status" value="1"/>
</dbReference>
<keyword evidence="3" id="KW-0964">Secreted</keyword>
<feature type="binding site" evidence="6">
    <location>
        <position position="227"/>
    </location>
    <ligand>
        <name>Ca(2+)</name>
        <dbReference type="ChEBI" id="CHEBI:29108"/>
    </ligand>
</feature>
<dbReference type="SUPFAM" id="SSF53474">
    <property type="entry name" value="alpha/beta-Hydrolases"/>
    <property type="match status" value="1"/>
</dbReference>
<protein>
    <recommendedName>
        <fullName evidence="9">Lipase domain-containing protein</fullName>
    </recommendedName>
</protein>
<accession>A0AAV2HXB7</accession>
<keyword evidence="4" id="KW-1015">Disulfide bond</keyword>
<dbReference type="InterPro" id="IPR036392">
    <property type="entry name" value="PLAT/LH2_dom_sf"/>
</dbReference>
<feature type="active site" description="Charge relay system" evidence="5">
    <location>
        <position position="300"/>
    </location>
</feature>
<evidence type="ECO:0000256" key="1">
    <source>
        <dbReference type="ARBA" id="ARBA00004613"/>
    </source>
</evidence>
<evidence type="ECO:0000259" key="9">
    <source>
        <dbReference type="Pfam" id="PF00151"/>
    </source>
</evidence>
<gene>
    <name evidence="10" type="ORF">GSLYS_00012247001</name>
</gene>
<evidence type="ECO:0000313" key="11">
    <source>
        <dbReference type="Proteomes" id="UP001497497"/>
    </source>
</evidence>
<dbReference type="Pfam" id="PF00151">
    <property type="entry name" value="Lipase"/>
    <property type="match status" value="1"/>
</dbReference>
<evidence type="ECO:0000256" key="8">
    <source>
        <dbReference type="SAM" id="SignalP"/>
    </source>
</evidence>
<evidence type="ECO:0000256" key="5">
    <source>
        <dbReference type="PIRSR" id="PIRSR000865-1"/>
    </source>
</evidence>
<evidence type="ECO:0000256" key="7">
    <source>
        <dbReference type="RuleBase" id="RU004262"/>
    </source>
</evidence>
<dbReference type="GO" id="GO:0016042">
    <property type="term" value="P:lipid catabolic process"/>
    <property type="evidence" value="ECO:0007669"/>
    <property type="project" value="TreeGrafter"/>
</dbReference>
<feature type="active site" description="Nucleophile" evidence="5">
    <location>
        <position position="185"/>
    </location>
</feature>
<dbReference type="Proteomes" id="UP001497497">
    <property type="component" value="Unassembled WGS sequence"/>
</dbReference>
<dbReference type="PANTHER" id="PTHR11610:SF173">
    <property type="entry name" value="LIPASE DOMAIN-CONTAINING PROTEIN-RELATED"/>
    <property type="match status" value="1"/>
</dbReference>
<feature type="domain" description="Lipase" evidence="9">
    <location>
        <begin position="32"/>
        <end position="371"/>
    </location>
</feature>
<dbReference type="EMBL" id="CAXITT010000298">
    <property type="protein sequence ID" value="CAL1538426.1"/>
    <property type="molecule type" value="Genomic_DNA"/>
</dbReference>
<dbReference type="GO" id="GO:0004806">
    <property type="term" value="F:triacylglycerol lipase activity"/>
    <property type="evidence" value="ECO:0007669"/>
    <property type="project" value="InterPro"/>
</dbReference>
<dbReference type="Gene3D" id="3.40.50.1820">
    <property type="entry name" value="alpha/beta hydrolase"/>
    <property type="match status" value="1"/>
</dbReference>
<dbReference type="PRINTS" id="PR00823">
    <property type="entry name" value="PANCLIPASE"/>
</dbReference>
<evidence type="ECO:0000256" key="2">
    <source>
        <dbReference type="ARBA" id="ARBA00010701"/>
    </source>
</evidence>
<feature type="signal peptide" evidence="8">
    <location>
        <begin position="1"/>
        <end position="17"/>
    </location>
</feature>
<comment type="caution">
    <text evidence="10">The sequence shown here is derived from an EMBL/GenBank/DDBJ whole genome shotgun (WGS) entry which is preliminary data.</text>
</comment>
<evidence type="ECO:0000256" key="3">
    <source>
        <dbReference type="ARBA" id="ARBA00022525"/>
    </source>
</evidence>
<dbReference type="InterPro" id="IPR013818">
    <property type="entry name" value="Lipase"/>
</dbReference>
<evidence type="ECO:0000256" key="4">
    <source>
        <dbReference type="ARBA" id="ARBA00023157"/>
    </source>
</evidence>
<dbReference type="GO" id="GO:0005615">
    <property type="term" value="C:extracellular space"/>
    <property type="evidence" value="ECO:0007669"/>
    <property type="project" value="TreeGrafter"/>
</dbReference>
<keyword evidence="11" id="KW-1185">Reference proteome</keyword>
<evidence type="ECO:0000256" key="6">
    <source>
        <dbReference type="PIRSR" id="PIRSR000865-2"/>
    </source>
</evidence>
<dbReference type="InterPro" id="IPR029058">
    <property type="entry name" value="AB_hydrolase_fold"/>
</dbReference>
<dbReference type="InterPro" id="IPR016272">
    <property type="entry name" value="Lipase_LIPH"/>
</dbReference>
<dbReference type="CDD" id="cd00707">
    <property type="entry name" value="Pancreat_lipase_like"/>
    <property type="match status" value="1"/>
</dbReference>
<organism evidence="10 11">
    <name type="scientific">Lymnaea stagnalis</name>
    <name type="common">Great pond snail</name>
    <name type="synonym">Helix stagnalis</name>
    <dbReference type="NCBI Taxonomy" id="6523"/>
    <lineage>
        <taxon>Eukaryota</taxon>
        <taxon>Metazoa</taxon>
        <taxon>Spiralia</taxon>
        <taxon>Lophotrochozoa</taxon>
        <taxon>Mollusca</taxon>
        <taxon>Gastropoda</taxon>
        <taxon>Heterobranchia</taxon>
        <taxon>Euthyneura</taxon>
        <taxon>Panpulmonata</taxon>
        <taxon>Hygrophila</taxon>
        <taxon>Lymnaeoidea</taxon>
        <taxon>Lymnaeidae</taxon>
        <taxon>Lymnaea</taxon>
    </lineage>
</organism>
<comment type="similarity">
    <text evidence="2 7">Belongs to the AB hydrolase superfamily. Lipase family.</text>
</comment>
<comment type="subcellular location">
    <subcellularLocation>
        <location evidence="1">Secreted</location>
    </subcellularLocation>
</comment>
<dbReference type="InterPro" id="IPR002331">
    <property type="entry name" value="Lipase_panc"/>
</dbReference>
<dbReference type="PIRSF" id="PIRSF000865">
    <property type="entry name" value="Lipoprotein_lipase_LIPH"/>
    <property type="match status" value="1"/>
</dbReference>
<dbReference type="SUPFAM" id="SSF49723">
    <property type="entry name" value="Lipase/lipooxygenase domain (PLAT/LH2 domain)"/>
    <property type="match status" value="1"/>
</dbReference>
<feature type="chain" id="PRO_5043528032" description="Lipase domain-containing protein" evidence="8">
    <location>
        <begin position="18"/>
        <end position="502"/>
    </location>
</feature>
<dbReference type="AlphaFoldDB" id="A0AAV2HXB7"/>
<keyword evidence="8" id="KW-0732">Signal</keyword>
<dbReference type="InterPro" id="IPR000734">
    <property type="entry name" value="TAG_lipase"/>
</dbReference>
<dbReference type="Gene3D" id="2.60.60.20">
    <property type="entry name" value="PLAT/LH2 domain"/>
    <property type="match status" value="1"/>
</dbReference>
<reference evidence="10 11" key="1">
    <citation type="submission" date="2024-04" db="EMBL/GenBank/DDBJ databases">
        <authorList>
            <consortium name="Genoscope - CEA"/>
            <person name="William W."/>
        </authorList>
    </citation>
    <scope>NUCLEOTIDE SEQUENCE [LARGE SCALE GENOMIC DNA]</scope>
</reference>
<evidence type="ECO:0000313" key="10">
    <source>
        <dbReference type="EMBL" id="CAL1538426.1"/>
    </source>
</evidence>
<proteinExistence type="inferred from homology"/>
<keyword evidence="6" id="KW-0479">Metal-binding</keyword>
<dbReference type="PANTHER" id="PTHR11610">
    <property type="entry name" value="LIPASE"/>
    <property type="match status" value="1"/>
</dbReference>
<feature type="active site" description="Charge relay system" evidence="5">
    <location>
        <position position="208"/>
    </location>
</feature>
<feature type="binding site" evidence="6">
    <location>
        <position position="222"/>
    </location>
    <ligand>
        <name>Ca(2+)</name>
        <dbReference type="ChEBI" id="CHEBI:29108"/>
    </ligand>
</feature>
<feature type="binding site" evidence="6">
    <location>
        <position position="224"/>
    </location>
    <ligand>
        <name>Ca(2+)</name>
        <dbReference type="ChEBI" id="CHEBI:29108"/>
    </ligand>
</feature>
<keyword evidence="6" id="KW-0106">Calcium</keyword>
<dbReference type="PRINTS" id="PR00821">
    <property type="entry name" value="TAGLIPASE"/>
</dbReference>